<gene>
    <name evidence="1" type="ORF">RJ640_020211</name>
</gene>
<evidence type="ECO:0000313" key="1">
    <source>
        <dbReference type="EMBL" id="KAK2988847.1"/>
    </source>
</evidence>
<reference evidence="1" key="1">
    <citation type="submission" date="2022-12" db="EMBL/GenBank/DDBJ databases">
        <title>Draft genome assemblies for two species of Escallonia (Escalloniales).</title>
        <authorList>
            <person name="Chanderbali A."/>
            <person name="Dervinis C."/>
            <person name="Anghel I."/>
            <person name="Soltis D."/>
            <person name="Soltis P."/>
            <person name="Zapata F."/>
        </authorList>
    </citation>
    <scope>NUCLEOTIDE SEQUENCE</scope>
    <source>
        <strain evidence="1">UCBG92.1500</strain>
        <tissue evidence="1">Leaf</tissue>
    </source>
</reference>
<comment type="caution">
    <text evidence="1">The sequence shown here is derived from an EMBL/GenBank/DDBJ whole genome shotgun (WGS) entry which is preliminary data.</text>
</comment>
<dbReference type="PANTHER" id="PTHR10404:SF75">
    <property type="entry name" value="GLUTAMATE CARBOXYPEPTIDASE AMP1-RELATED"/>
    <property type="match status" value="1"/>
</dbReference>
<evidence type="ECO:0000313" key="2">
    <source>
        <dbReference type="Proteomes" id="UP001187471"/>
    </source>
</evidence>
<dbReference type="AlphaFoldDB" id="A0AA88UUH2"/>
<dbReference type="EMBL" id="JAVXUO010000818">
    <property type="protein sequence ID" value="KAK2988847.1"/>
    <property type="molecule type" value="Genomic_DNA"/>
</dbReference>
<name>A0AA88UUH2_9ASTE</name>
<proteinExistence type="predicted"/>
<dbReference type="GO" id="GO:0004180">
    <property type="term" value="F:carboxypeptidase activity"/>
    <property type="evidence" value="ECO:0007669"/>
    <property type="project" value="TreeGrafter"/>
</dbReference>
<sequence>MTSFADPLFQRHVAVTEVWGLLALHLADDPVLPFNYLSYSAQL</sequence>
<accession>A0AA88UUH2</accession>
<dbReference type="PANTHER" id="PTHR10404">
    <property type="entry name" value="N-ACETYLATED-ALPHA-LINKED ACIDIC DIPEPTIDASE"/>
    <property type="match status" value="1"/>
</dbReference>
<feature type="non-terminal residue" evidence="1">
    <location>
        <position position="43"/>
    </location>
</feature>
<organism evidence="1 2">
    <name type="scientific">Escallonia rubra</name>
    <dbReference type="NCBI Taxonomy" id="112253"/>
    <lineage>
        <taxon>Eukaryota</taxon>
        <taxon>Viridiplantae</taxon>
        <taxon>Streptophyta</taxon>
        <taxon>Embryophyta</taxon>
        <taxon>Tracheophyta</taxon>
        <taxon>Spermatophyta</taxon>
        <taxon>Magnoliopsida</taxon>
        <taxon>eudicotyledons</taxon>
        <taxon>Gunneridae</taxon>
        <taxon>Pentapetalae</taxon>
        <taxon>asterids</taxon>
        <taxon>campanulids</taxon>
        <taxon>Escalloniales</taxon>
        <taxon>Escalloniaceae</taxon>
        <taxon>Escallonia</taxon>
    </lineage>
</organism>
<protein>
    <submittedName>
        <fullName evidence="1">Uncharacterized protein</fullName>
    </submittedName>
</protein>
<dbReference type="Proteomes" id="UP001187471">
    <property type="component" value="Unassembled WGS sequence"/>
</dbReference>
<keyword evidence="2" id="KW-1185">Reference proteome</keyword>
<dbReference type="Gene3D" id="3.40.630.10">
    <property type="entry name" value="Zn peptidases"/>
    <property type="match status" value="1"/>
</dbReference>
<dbReference type="InterPro" id="IPR039373">
    <property type="entry name" value="Peptidase_M28B"/>
</dbReference>